<protein>
    <recommendedName>
        <fullName evidence="1">Amidase domain-containing protein</fullName>
    </recommendedName>
</protein>
<dbReference type="AlphaFoldDB" id="A0A438N4A2"/>
<reference evidence="2 3" key="1">
    <citation type="submission" date="2017-03" db="EMBL/GenBank/DDBJ databases">
        <title>Genomes of endolithic fungi from Antarctica.</title>
        <authorList>
            <person name="Coleine C."/>
            <person name="Masonjones S."/>
            <person name="Stajich J.E."/>
        </authorList>
    </citation>
    <scope>NUCLEOTIDE SEQUENCE [LARGE SCALE GENOMIC DNA]</scope>
    <source>
        <strain evidence="2 3">CCFEE 6314</strain>
    </source>
</reference>
<dbReference type="Pfam" id="PF01425">
    <property type="entry name" value="Amidase"/>
    <property type="match status" value="1"/>
</dbReference>
<dbReference type="EMBL" id="NAJM01000022">
    <property type="protein sequence ID" value="RVX70580.1"/>
    <property type="molecule type" value="Genomic_DNA"/>
</dbReference>
<dbReference type="PANTHER" id="PTHR42678:SF11">
    <property type="entry name" value="AMIDASE FAMILY PROTEIN"/>
    <property type="match status" value="1"/>
</dbReference>
<comment type="caution">
    <text evidence="2">The sequence shown here is derived from an EMBL/GenBank/DDBJ whole genome shotgun (WGS) entry which is preliminary data.</text>
</comment>
<dbReference type="Proteomes" id="UP000288859">
    <property type="component" value="Unassembled WGS sequence"/>
</dbReference>
<dbReference type="VEuPathDB" id="FungiDB:PV10_09077"/>
<dbReference type="NCBIfam" id="NF005127">
    <property type="entry name" value="PRK06565.1"/>
    <property type="match status" value="1"/>
</dbReference>
<dbReference type="InterPro" id="IPR036928">
    <property type="entry name" value="AS_sf"/>
</dbReference>
<evidence type="ECO:0000313" key="3">
    <source>
        <dbReference type="Proteomes" id="UP000288859"/>
    </source>
</evidence>
<evidence type="ECO:0000259" key="1">
    <source>
        <dbReference type="Pfam" id="PF01425"/>
    </source>
</evidence>
<name>A0A438N4A2_EXOME</name>
<dbReference type="SUPFAM" id="SSF75304">
    <property type="entry name" value="Amidase signature (AS) enzymes"/>
    <property type="match status" value="1"/>
</dbReference>
<organism evidence="2 3">
    <name type="scientific">Exophiala mesophila</name>
    <name type="common">Black yeast-like fungus</name>
    <dbReference type="NCBI Taxonomy" id="212818"/>
    <lineage>
        <taxon>Eukaryota</taxon>
        <taxon>Fungi</taxon>
        <taxon>Dikarya</taxon>
        <taxon>Ascomycota</taxon>
        <taxon>Pezizomycotina</taxon>
        <taxon>Eurotiomycetes</taxon>
        <taxon>Chaetothyriomycetidae</taxon>
        <taxon>Chaetothyriales</taxon>
        <taxon>Herpotrichiellaceae</taxon>
        <taxon>Exophiala</taxon>
    </lineage>
</organism>
<feature type="domain" description="Amidase" evidence="1">
    <location>
        <begin position="34"/>
        <end position="335"/>
    </location>
</feature>
<dbReference type="Gene3D" id="3.90.1300.10">
    <property type="entry name" value="Amidase signature (AS) domain"/>
    <property type="match status" value="1"/>
</dbReference>
<dbReference type="OrthoDB" id="566138at2759"/>
<evidence type="ECO:0000313" key="2">
    <source>
        <dbReference type="EMBL" id="RVX70580.1"/>
    </source>
</evidence>
<accession>A0A438N4A2</accession>
<sequence length="717" mass="78168">MPSPSKPQESFSVVEASISTLCQALEIGQITSVDLVTQYLHRISRYDCRGPSLNSIPILNPHVYHEALASDKRRAEGRLLGPLDGIPMTVKDSYMVRGMTLASGSPAFQELMATKDAFVVEKLRQQGAVLLGKTNMPAVAYGGMQRGVYGRAENPYNLDYLAAAFASGSSNGSGASTAASLAAFGMGSETVSSGRSPASNCGLVAYTPSRGMISVRGVLPLYPTCDVLVPHTRSMADLFQVLDVITQDDPVTTGDFWRDQGFVKLPKRDEYKPHSFTALTGKYSLKGLRIAVPSCYIGGEQRVGRLGPIHTAAETIKLWEQAKADLEDQGAQVIVVPGFPLVEQYENPTASTVINGIQVPRLPDDWNYIERGVTIARGWEEFLQVNNDPKIQSLRDVDPYRIFPLPPPDHPQIKYAEPTNMIRWGDLTSYLGHTAVDRPEDETASMYSITSLESACRTLEDMRKVVFEDWLAENRFDLVVFPAAGDVGHADADVVDASAKHAWKNGVKYSNGNRALRHLGVPCVTVPMGLLEGKGVPMGLTFCGPAYQDEKLLGWAEAFERATRRRVAPGLTPELSIGVLPSSLVVDPDLPVPDLTLSSCEVVDRSIQSNKLTIQVKGTIAVCSTSLQPRVQIFVDTREIPARDITLSTESSSAETTMFEFSSAFTTPRPPEQDDRNKTEARVARDQVMLVILARVSSGEDKGSKVSRPTGVFKLLD</sequence>
<gene>
    <name evidence="2" type="ORF">B0A52_05231</name>
</gene>
<dbReference type="PANTHER" id="PTHR42678">
    <property type="entry name" value="AMIDASE"/>
    <property type="match status" value="1"/>
</dbReference>
<dbReference type="InterPro" id="IPR023631">
    <property type="entry name" value="Amidase_dom"/>
</dbReference>
<proteinExistence type="predicted"/>